<gene>
    <name evidence="3" type="ORF">F3Y22_tig00111691pilonHSYRG00010</name>
</gene>
<evidence type="ECO:0000256" key="1">
    <source>
        <dbReference type="SAM" id="MobiDB-lite"/>
    </source>
</evidence>
<dbReference type="Proteomes" id="UP000436088">
    <property type="component" value="Unassembled WGS sequence"/>
</dbReference>
<proteinExistence type="predicted"/>
<feature type="region of interest" description="Disordered" evidence="1">
    <location>
        <begin position="583"/>
        <end position="635"/>
    </location>
</feature>
<feature type="compositionally biased region" description="Low complexity" evidence="1">
    <location>
        <begin position="608"/>
        <end position="619"/>
    </location>
</feature>
<feature type="region of interest" description="Disordered" evidence="1">
    <location>
        <begin position="243"/>
        <end position="284"/>
    </location>
</feature>
<feature type="domain" description="CCHC-type" evidence="2">
    <location>
        <begin position="401"/>
        <end position="416"/>
    </location>
</feature>
<evidence type="ECO:0000259" key="2">
    <source>
        <dbReference type="SMART" id="SM00343"/>
    </source>
</evidence>
<comment type="caution">
    <text evidence="3">The sequence shown here is derived from an EMBL/GenBank/DDBJ whole genome shotgun (WGS) entry which is preliminary data.</text>
</comment>
<feature type="compositionally biased region" description="Basic and acidic residues" evidence="1">
    <location>
        <begin position="585"/>
        <end position="598"/>
    </location>
</feature>
<accession>A0A6A2YBK6</accession>
<feature type="domain" description="CCHC-type" evidence="2">
    <location>
        <begin position="362"/>
        <end position="377"/>
    </location>
</feature>
<evidence type="ECO:0000313" key="3">
    <source>
        <dbReference type="EMBL" id="KAE8675196.1"/>
    </source>
</evidence>
<dbReference type="Pfam" id="PF03732">
    <property type="entry name" value="Retrotrans_gag"/>
    <property type="match status" value="1"/>
</dbReference>
<name>A0A6A2YBK6_HIBSY</name>
<feature type="compositionally biased region" description="Basic and acidic residues" evidence="1">
    <location>
        <begin position="624"/>
        <end position="635"/>
    </location>
</feature>
<dbReference type="EMBL" id="VEPZ02001404">
    <property type="protein sequence ID" value="KAE8675196.1"/>
    <property type="molecule type" value="Genomic_DNA"/>
</dbReference>
<protein>
    <recommendedName>
        <fullName evidence="2">CCHC-type domain-containing protein</fullName>
    </recommendedName>
</protein>
<dbReference type="AlphaFoldDB" id="A0A6A2YBK6"/>
<dbReference type="InterPro" id="IPR005162">
    <property type="entry name" value="Retrotrans_gag_dom"/>
</dbReference>
<feature type="compositionally biased region" description="Basic residues" evidence="1">
    <location>
        <begin position="654"/>
        <end position="666"/>
    </location>
</feature>
<evidence type="ECO:0000313" key="4">
    <source>
        <dbReference type="Proteomes" id="UP000436088"/>
    </source>
</evidence>
<dbReference type="GO" id="GO:0008270">
    <property type="term" value="F:zinc ion binding"/>
    <property type="evidence" value="ECO:0007669"/>
    <property type="project" value="InterPro"/>
</dbReference>
<reference evidence="3" key="1">
    <citation type="submission" date="2019-09" db="EMBL/GenBank/DDBJ databases">
        <title>Draft genome information of white flower Hibiscus syriacus.</title>
        <authorList>
            <person name="Kim Y.-M."/>
        </authorList>
    </citation>
    <scope>NUCLEOTIDE SEQUENCE [LARGE SCALE GENOMIC DNA]</scope>
    <source>
        <strain evidence="3">YM2019G1</strain>
    </source>
</reference>
<feature type="domain" description="CCHC-type" evidence="2">
    <location>
        <begin position="292"/>
        <end position="307"/>
    </location>
</feature>
<keyword evidence="4" id="KW-1185">Reference proteome</keyword>
<dbReference type="InterPro" id="IPR001878">
    <property type="entry name" value="Znf_CCHC"/>
</dbReference>
<feature type="region of interest" description="Disordered" evidence="1">
    <location>
        <begin position="647"/>
        <end position="670"/>
    </location>
</feature>
<dbReference type="SMART" id="SM00343">
    <property type="entry name" value="ZnF_C2HC"/>
    <property type="match status" value="3"/>
</dbReference>
<organism evidence="3 4">
    <name type="scientific">Hibiscus syriacus</name>
    <name type="common">Rose of Sharon</name>
    <dbReference type="NCBI Taxonomy" id="106335"/>
    <lineage>
        <taxon>Eukaryota</taxon>
        <taxon>Viridiplantae</taxon>
        <taxon>Streptophyta</taxon>
        <taxon>Embryophyta</taxon>
        <taxon>Tracheophyta</taxon>
        <taxon>Spermatophyta</taxon>
        <taxon>Magnoliopsida</taxon>
        <taxon>eudicotyledons</taxon>
        <taxon>Gunneridae</taxon>
        <taxon>Pentapetalae</taxon>
        <taxon>rosids</taxon>
        <taxon>malvids</taxon>
        <taxon>Malvales</taxon>
        <taxon>Malvaceae</taxon>
        <taxon>Malvoideae</taxon>
        <taxon>Hibiscus</taxon>
    </lineage>
</organism>
<sequence>MIHRPLGGAQTDMDIHVCPFSRKTSCCLNYVLVDSLSSVSLTIKRDCHGLNFWVHGHWRKGSQKGFYCADFGLVGHGELAWFLENAYESVKARVREGSSPRRPREATRVLHVRWGEPETHKDVDKADLASQSKSECRCCGFNSDPSLSCDKKHFSELMEAVVDSTSVPDKLWKGNEMGRVDGLEGRNGWFKSEILMCKTVMSDGGAYNTFIEGLRPGVMLVSEQGDTQSCSEAGAVAESMCELAGAKPTKDEENSSSSQEVASTDRGRIKPSGNHGKTKSVSKKKVSSKPLKCYFCDGPHMIRGCPEKNRLAAIVRKEDKSEGEVAKDGAIAGVKAVKPGARLGANASGAGKLRVNKRDPLKCFLCQGAHRARSCPNAEKLGANASGEAGKSRAKKREPLMCFQCGGKHKVRDCTNGVKLGARAKGQARKPRLKKQKQLECFRCKGPHINQKQNELPKPNVAKELAKDAEEVAVVVEAGVGKEPKESKTFQEQSSSVHAESEAWSKLMNLRHEGTLKEYVREFEELMLQVPELTGEDVFFTFTDGLKPWAKVAMNRRRIKELSKALIAAESIIELGVKKTSKPKLKAEGNDKSIRDEGQSNNDEEQGSSSDACSSEVCSNGEHLSTDRSSGEHMSIKDMYNVGTSKANKCLTPRTRKEHMNGRRSKGPQELQACLDKAEWSEKMEKPRIELPKDMGEDKRSKAEWVDVCEHQRCQTIGSCLNRYGATDLFMSKKDADNLGLKVEPSKGASKDCLFQEVPSERNIFLGTTIEETTEKRLMESRLSRDMMSESLPPMLEGTSEIFRVLRDKRVLPTNLSCRVVCCRSIQFFAARSKVSLFGVNANGVQGDQDQVFSPSDEGVARSSGGDCHGLNFWVHGHWRKGSQKGFYCAYFGLVGHGELAWFLENAYESVKARVREGSSPRRPREATRVLHVRWGQFCRGSWIRTETCVHRFL</sequence>
<dbReference type="GO" id="GO:0003676">
    <property type="term" value="F:nucleic acid binding"/>
    <property type="evidence" value="ECO:0007669"/>
    <property type="project" value="InterPro"/>
</dbReference>